<sequence>MTISEKCDRVSALLVRLKRYDAIVKGDNFSPEAMDELKSNTKDILSDIDDEVSLIEDEVDDW</sequence>
<reference evidence="1" key="1">
    <citation type="journal article" date="2014" name="Front. Microbiol.">
        <title>High frequency of phylogenetically diverse reductive dehalogenase-homologous genes in deep subseafloor sedimentary metagenomes.</title>
        <authorList>
            <person name="Kawai M."/>
            <person name="Futagami T."/>
            <person name="Toyoda A."/>
            <person name="Takaki Y."/>
            <person name="Nishi S."/>
            <person name="Hori S."/>
            <person name="Arai W."/>
            <person name="Tsubouchi T."/>
            <person name="Morono Y."/>
            <person name="Uchiyama I."/>
            <person name="Ito T."/>
            <person name="Fujiyama A."/>
            <person name="Inagaki F."/>
            <person name="Takami H."/>
        </authorList>
    </citation>
    <scope>NUCLEOTIDE SEQUENCE</scope>
    <source>
        <strain evidence="1">Expedition CK06-06</strain>
    </source>
</reference>
<protein>
    <submittedName>
        <fullName evidence="1">Uncharacterized protein</fullName>
    </submittedName>
</protein>
<dbReference type="EMBL" id="BARV01009601">
    <property type="protein sequence ID" value="GAI02744.1"/>
    <property type="molecule type" value="Genomic_DNA"/>
</dbReference>
<name>X1M8Q1_9ZZZZ</name>
<gene>
    <name evidence="1" type="ORF">S06H3_18881</name>
</gene>
<evidence type="ECO:0000313" key="1">
    <source>
        <dbReference type="EMBL" id="GAI02744.1"/>
    </source>
</evidence>
<dbReference type="AlphaFoldDB" id="X1M8Q1"/>
<organism evidence="1">
    <name type="scientific">marine sediment metagenome</name>
    <dbReference type="NCBI Taxonomy" id="412755"/>
    <lineage>
        <taxon>unclassified sequences</taxon>
        <taxon>metagenomes</taxon>
        <taxon>ecological metagenomes</taxon>
    </lineage>
</organism>
<comment type="caution">
    <text evidence="1">The sequence shown here is derived from an EMBL/GenBank/DDBJ whole genome shotgun (WGS) entry which is preliminary data.</text>
</comment>
<accession>X1M8Q1</accession>
<proteinExistence type="predicted"/>